<dbReference type="RefSeq" id="WP_263509082.1">
    <property type="nucleotide sequence ID" value="NZ_CP106982.1"/>
</dbReference>
<organism evidence="1 2">
    <name type="scientific">Rhodococcus aetherivorans</name>
    <dbReference type="NCBI Taxonomy" id="191292"/>
    <lineage>
        <taxon>Bacteria</taxon>
        <taxon>Bacillati</taxon>
        <taxon>Actinomycetota</taxon>
        <taxon>Actinomycetes</taxon>
        <taxon>Mycobacteriales</taxon>
        <taxon>Nocardiaceae</taxon>
        <taxon>Rhodococcus</taxon>
    </lineage>
</organism>
<reference evidence="1" key="1">
    <citation type="submission" date="2022-09" db="EMBL/GenBank/DDBJ databases">
        <title>The genome sequence of Rhodococcus aetherivorans N1.</title>
        <authorList>
            <person name="Jiang W."/>
        </authorList>
    </citation>
    <scope>NUCLEOTIDE SEQUENCE</scope>
    <source>
        <strain evidence="1">N1</strain>
    </source>
</reference>
<dbReference type="AlphaFoldDB" id="A0AA46SES8"/>
<gene>
    <name evidence="1" type="ORF">OCS65_05370</name>
</gene>
<name>A0AA46SES8_9NOCA</name>
<sequence length="112" mass="12690">MGESSGTGDAETLTVELEDAGGTSWWASLLATLSSQYGNAYKRFVGRVDGERRYVGPTFPVPRTWGDIPPHEAWAPEMNRSLAEVLRHIEDDHWVQTGKGQQPWEFRFTRPR</sequence>
<dbReference type="GeneID" id="83619825"/>
<evidence type="ECO:0000313" key="1">
    <source>
        <dbReference type="EMBL" id="UYF95196.1"/>
    </source>
</evidence>
<protein>
    <submittedName>
        <fullName evidence="1">Uncharacterized protein</fullName>
    </submittedName>
</protein>
<dbReference type="Proteomes" id="UP001163947">
    <property type="component" value="Chromosome"/>
</dbReference>
<dbReference type="EMBL" id="CP106982">
    <property type="protein sequence ID" value="UYF95196.1"/>
    <property type="molecule type" value="Genomic_DNA"/>
</dbReference>
<accession>A0AA46SES8</accession>
<evidence type="ECO:0000313" key="2">
    <source>
        <dbReference type="Proteomes" id="UP001163947"/>
    </source>
</evidence>
<proteinExistence type="predicted"/>